<dbReference type="EMBL" id="PNBA02000018">
    <property type="protein sequence ID" value="KAG6392269.1"/>
    <property type="molecule type" value="Genomic_DNA"/>
</dbReference>
<dbReference type="Pfam" id="PF08276">
    <property type="entry name" value="PAN_2"/>
    <property type="match status" value="1"/>
</dbReference>
<keyword evidence="12" id="KW-0472">Membrane</keyword>
<keyword evidence="7" id="KW-0067">ATP-binding</keyword>
<evidence type="ECO:0000259" key="14">
    <source>
        <dbReference type="PROSITE" id="PS50011"/>
    </source>
</evidence>
<evidence type="ECO:0000256" key="7">
    <source>
        <dbReference type="ARBA" id="ARBA00022840"/>
    </source>
</evidence>
<dbReference type="FunFam" id="1.10.510.10:FF:000060">
    <property type="entry name" value="G-type lectin S-receptor-like serine/threonine-protein kinase"/>
    <property type="match status" value="1"/>
</dbReference>
<evidence type="ECO:0000256" key="3">
    <source>
        <dbReference type="ARBA" id="ARBA00022679"/>
    </source>
</evidence>
<dbReference type="Pfam" id="PF00954">
    <property type="entry name" value="S_locus_glycop"/>
    <property type="match status" value="1"/>
</dbReference>
<feature type="domain" description="Protein kinase" evidence="14">
    <location>
        <begin position="213"/>
        <end position="487"/>
    </location>
</feature>
<dbReference type="SUPFAM" id="SSF56112">
    <property type="entry name" value="Protein kinase-like (PK-like)"/>
    <property type="match status" value="1"/>
</dbReference>
<comment type="catalytic activity">
    <reaction evidence="11">
        <text>L-seryl-[protein] + ATP = O-phospho-L-seryl-[protein] + ADP + H(+)</text>
        <dbReference type="Rhea" id="RHEA:17989"/>
        <dbReference type="Rhea" id="RHEA-COMP:9863"/>
        <dbReference type="Rhea" id="RHEA-COMP:11604"/>
        <dbReference type="ChEBI" id="CHEBI:15378"/>
        <dbReference type="ChEBI" id="CHEBI:29999"/>
        <dbReference type="ChEBI" id="CHEBI:30616"/>
        <dbReference type="ChEBI" id="CHEBI:83421"/>
        <dbReference type="ChEBI" id="CHEBI:456216"/>
        <dbReference type="EC" id="2.7.11.1"/>
    </reaction>
</comment>
<evidence type="ECO:0000256" key="8">
    <source>
        <dbReference type="ARBA" id="ARBA00023157"/>
    </source>
</evidence>
<evidence type="ECO:0000313" key="15">
    <source>
        <dbReference type="EMBL" id="KAG6392269.1"/>
    </source>
</evidence>
<evidence type="ECO:0000256" key="12">
    <source>
        <dbReference type="SAM" id="Phobius"/>
    </source>
</evidence>
<organism evidence="15">
    <name type="scientific">Salvia splendens</name>
    <name type="common">Scarlet sage</name>
    <dbReference type="NCBI Taxonomy" id="180675"/>
    <lineage>
        <taxon>Eukaryota</taxon>
        <taxon>Viridiplantae</taxon>
        <taxon>Streptophyta</taxon>
        <taxon>Embryophyta</taxon>
        <taxon>Tracheophyta</taxon>
        <taxon>Spermatophyta</taxon>
        <taxon>Magnoliopsida</taxon>
        <taxon>eudicotyledons</taxon>
        <taxon>Gunneridae</taxon>
        <taxon>Pentapetalae</taxon>
        <taxon>asterids</taxon>
        <taxon>lamiids</taxon>
        <taxon>Lamiales</taxon>
        <taxon>Lamiaceae</taxon>
        <taxon>Nepetoideae</taxon>
        <taxon>Mentheae</taxon>
        <taxon>Salviinae</taxon>
        <taxon>Salvia</taxon>
        <taxon>Salvia subgen. Calosphace</taxon>
        <taxon>core Calosphace</taxon>
    </lineage>
</organism>
<dbReference type="GO" id="GO:0005524">
    <property type="term" value="F:ATP binding"/>
    <property type="evidence" value="ECO:0007669"/>
    <property type="project" value="UniProtKB-KW"/>
</dbReference>
<keyword evidence="12" id="KW-0812">Transmembrane</keyword>
<dbReference type="FunFam" id="3.30.200.20:FF:000195">
    <property type="entry name" value="G-type lectin S-receptor-like serine/threonine-protein kinase"/>
    <property type="match status" value="1"/>
</dbReference>
<sequence length="529" mass="58677">MTRPLFPNSLLLAAVLWCFFPRFSTAQGSGPCQISDKCGQFGVCDSRDSPICSCLPGFLPLINEQWNSGNWSGGCSRRRPLHCNATAREKDGFLKLQIVMLYGYSERWSGPQSQCETRCLNNCSCLAYASDGADDVKKLSNKIVVALAVVAFVVVSVGAFLCWRLIAKHRGKKETIELGNVVDQSLPDGLNQANIDELPLFTLAMLTTATSGFSEANKLGKGGFGPVYKGELGDGREIAVKRLSQASTQGMQEFINEVVLISKLQHKNLVRLLGCCVESKETMLVYECMPNKSLDYHLFDSSQEILDWTKRYKIIEGVCRGLVYLHRDSRLKIIHRDLKPSNILLDNDWNPKISDFGMARIFGAKQDHMSTVRVVGTYGYMAPEYAMEGRFSEKSDVYSLGVLMVEIATGRRNKTWYQDGSSNLLGHVWKLWNEDNVGAVIDRRITGSKERVEVMRCIHIGLLCVEASPSDRPSVSAVLSMLRSEVVELPDPKQPALSVRPIHLDSAQEIQVCSSSSANNVSLTIVDGR</sequence>
<name>A0A8X8WDC9_SALSN</name>
<comment type="catalytic activity">
    <reaction evidence="10">
        <text>L-threonyl-[protein] + ATP = O-phospho-L-threonyl-[protein] + ADP + H(+)</text>
        <dbReference type="Rhea" id="RHEA:46608"/>
        <dbReference type="Rhea" id="RHEA-COMP:11060"/>
        <dbReference type="Rhea" id="RHEA-COMP:11605"/>
        <dbReference type="ChEBI" id="CHEBI:15378"/>
        <dbReference type="ChEBI" id="CHEBI:30013"/>
        <dbReference type="ChEBI" id="CHEBI:30616"/>
        <dbReference type="ChEBI" id="CHEBI:61977"/>
        <dbReference type="ChEBI" id="CHEBI:456216"/>
        <dbReference type="EC" id="2.7.11.1"/>
    </reaction>
</comment>
<proteinExistence type="predicted"/>
<dbReference type="Pfam" id="PF00069">
    <property type="entry name" value="Pkinase"/>
    <property type="match status" value="1"/>
</dbReference>
<evidence type="ECO:0000256" key="2">
    <source>
        <dbReference type="ARBA" id="ARBA00022527"/>
    </source>
</evidence>
<dbReference type="PROSITE" id="PS50011">
    <property type="entry name" value="PROTEIN_KINASE_DOM"/>
    <property type="match status" value="1"/>
</dbReference>
<keyword evidence="3" id="KW-0808">Transferase</keyword>
<evidence type="ECO:0000256" key="10">
    <source>
        <dbReference type="ARBA" id="ARBA00047899"/>
    </source>
</evidence>
<dbReference type="PROSITE" id="PS00108">
    <property type="entry name" value="PROTEIN_KINASE_ST"/>
    <property type="match status" value="1"/>
</dbReference>
<feature type="transmembrane region" description="Helical" evidence="12">
    <location>
        <begin position="143"/>
        <end position="163"/>
    </location>
</feature>
<dbReference type="Proteomes" id="UP000298416">
    <property type="component" value="Unassembled WGS sequence"/>
</dbReference>
<evidence type="ECO:0000256" key="6">
    <source>
        <dbReference type="ARBA" id="ARBA00022777"/>
    </source>
</evidence>
<dbReference type="GO" id="GO:0004674">
    <property type="term" value="F:protein serine/threonine kinase activity"/>
    <property type="evidence" value="ECO:0007669"/>
    <property type="project" value="UniProtKB-KW"/>
</dbReference>
<keyword evidence="8" id="KW-1015">Disulfide bond</keyword>
<dbReference type="InterPro" id="IPR008271">
    <property type="entry name" value="Ser/Thr_kinase_AS"/>
</dbReference>
<evidence type="ECO:0000256" key="9">
    <source>
        <dbReference type="ARBA" id="ARBA00023180"/>
    </source>
</evidence>
<dbReference type="EC" id="2.7.11.1" evidence="1"/>
<evidence type="ECO:0000256" key="11">
    <source>
        <dbReference type="ARBA" id="ARBA00048679"/>
    </source>
</evidence>
<evidence type="ECO:0000256" key="4">
    <source>
        <dbReference type="ARBA" id="ARBA00022729"/>
    </source>
</evidence>
<dbReference type="InterPro" id="IPR000719">
    <property type="entry name" value="Prot_kinase_dom"/>
</dbReference>
<dbReference type="InterPro" id="IPR003609">
    <property type="entry name" value="Pan_app"/>
</dbReference>
<evidence type="ECO:0000256" key="1">
    <source>
        <dbReference type="ARBA" id="ARBA00012513"/>
    </source>
</evidence>
<keyword evidence="6" id="KW-0418">Kinase</keyword>
<protein>
    <recommendedName>
        <fullName evidence="1">non-specific serine/threonine protein kinase</fullName>
        <ecNumber evidence="1">2.7.11.1</ecNumber>
    </recommendedName>
</protein>
<feature type="signal peptide" evidence="13">
    <location>
        <begin position="1"/>
        <end position="26"/>
    </location>
</feature>
<dbReference type="PANTHER" id="PTHR27002">
    <property type="entry name" value="RECEPTOR-LIKE SERINE/THREONINE-PROTEIN KINASE SD1-8"/>
    <property type="match status" value="1"/>
</dbReference>
<dbReference type="Gene3D" id="1.10.510.10">
    <property type="entry name" value="Transferase(Phosphotransferase) domain 1"/>
    <property type="match status" value="1"/>
</dbReference>
<evidence type="ECO:0000256" key="5">
    <source>
        <dbReference type="ARBA" id="ARBA00022741"/>
    </source>
</evidence>
<dbReference type="AlphaFoldDB" id="A0A8X8WDC9"/>
<dbReference type="SMART" id="SM00220">
    <property type="entry name" value="S_TKc"/>
    <property type="match status" value="1"/>
</dbReference>
<comment type="caution">
    <text evidence="15">The sequence shown here is derived from an EMBL/GenBank/DDBJ whole genome shotgun (WGS) entry which is preliminary data.</text>
</comment>
<accession>A0A8X8WDC9</accession>
<gene>
    <name evidence="15" type="ORF">SASPL_146483</name>
</gene>
<dbReference type="GO" id="GO:0048544">
    <property type="term" value="P:recognition of pollen"/>
    <property type="evidence" value="ECO:0007669"/>
    <property type="project" value="InterPro"/>
</dbReference>
<keyword evidence="16" id="KW-1185">Reference proteome</keyword>
<keyword evidence="4 13" id="KW-0732">Signal</keyword>
<reference evidence="15" key="1">
    <citation type="submission" date="2018-01" db="EMBL/GenBank/DDBJ databases">
        <authorList>
            <person name="Mao J.F."/>
        </authorList>
    </citation>
    <scope>NUCLEOTIDE SEQUENCE</scope>
    <source>
        <strain evidence="15">Huo1</strain>
        <tissue evidence="15">Leaf</tissue>
    </source>
</reference>
<keyword evidence="9" id="KW-0325">Glycoprotein</keyword>
<evidence type="ECO:0000313" key="16">
    <source>
        <dbReference type="Proteomes" id="UP000298416"/>
    </source>
</evidence>
<keyword evidence="2" id="KW-0723">Serine/threonine-protein kinase</keyword>
<evidence type="ECO:0000256" key="13">
    <source>
        <dbReference type="SAM" id="SignalP"/>
    </source>
</evidence>
<keyword evidence="5" id="KW-0547">Nucleotide-binding</keyword>
<dbReference type="InterPro" id="IPR011009">
    <property type="entry name" value="Kinase-like_dom_sf"/>
</dbReference>
<dbReference type="PANTHER" id="PTHR27002:SF1082">
    <property type="entry name" value="OS06G0693000 PROTEIN"/>
    <property type="match status" value="1"/>
</dbReference>
<keyword evidence="12" id="KW-1133">Transmembrane helix</keyword>
<reference evidence="15" key="2">
    <citation type="submission" date="2020-08" db="EMBL/GenBank/DDBJ databases">
        <title>Plant Genome Project.</title>
        <authorList>
            <person name="Zhang R.-G."/>
        </authorList>
    </citation>
    <scope>NUCLEOTIDE SEQUENCE</scope>
    <source>
        <strain evidence="15">Huo1</strain>
        <tissue evidence="15">Leaf</tissue>
    </source>
</reference>
<dbReference type="GO" id="GO:0005886">
    <property type="term" value="C:plasma membrane"/>
    <property type="evidence" value="ECO:0007669"/>
    <property type="project" value="TreeGrafter"/>
</dbReference>
<dbReference type="InterPro" id="IPR000858">
    <property type="entry name" value="S_locus_glycoprot_dom"/>
</dbReference>
<feature type="chain" id="PRO_5036483331" description="non-specific serine/threonine protein kinase" evidence="13">
    <location>
        <begin position="27"/>
        <end position="529"/>
    </location>
</feature>
<dbReference type="Gene3D" id="3.30.200.20">
    <property type="entry name" value="Phosphorylase Kinase, domain 1"/>
    <property type="match status" value="1"/>
</dbReference>
<dbReference type="CDD" id="cd14066">
    <property type="entry name" value="STKc_IRAK"/>
    <property type="match status" value="1"/>
</dbReference>